<dbReference type="AlphaFoldDB" id="A0A4Y9ZWW6"/>
<dbReference type="OrthoDB" id="3305657at2759"/>
<proteinExistence type="predicted"/>
<dbReference type="EMBL" id="SFCI01000659">
    <property type="protein sequence ID" value="TFY78547.1"/>
    <property type="molecule type" value="Genomic_DNA"/>
</dbReference>
<evidence type="ECO:0000313" key="2">
    <source>
        <dbReference type="Proteomes" id="UP000298061"/>
    </source>
</evidence>
<dbReference type="Proteomes" id="UP000298061">
    <property type="component" value="Unassembled WGS sequence"/>
</dbReference>
<comment type="caution">
    <text evidence="1">The sequence shown here is derived from an EMBL/GenBank/DDBJ whole genome shotgun (WGS) entry which is preliminary data.</text>
</comment>
<protein>
    <submittedName>
        <fullName evidence="1">Uncharacterized protein</fullName>
    </submittedName>
</protein>
<organism evidence="1 2">
    <name type="scientific">Hericium alpestre</name>
    <dbReference type="NCBI Taxonomy" id="135208"/>
    <lineage>
        <taxon>Eukaryota</taxon>
        <taxon>Fungi</taxon>
        <taxon>Dikarya</taxon>
        <taxon>Basidiomycota</taxon>
        <taxon>Agaricomycotina</taxon>
        <taxon>Agaricomycetes</taxon>
        <taxon>Russulales</taxon>
        <taxon>Hericiaceae</taxon>
        <taxon>Hericium</taxon>
    </lineage>
</organism>
<sequence>MRVTQPAAVRERFDKLENYFPIYQLPGRHFKPDNGFFCDRATHASRIYCNTNGPSFVENGIRIGATAVVFEVEARISARDCFLSTEGDQEHPLNDDADWRKPSKFASCWLEAPDSSVDGQGNWRRALLQLERLAWHADSGVRTDDFIALKRREPGADPSPAYLQVSWTPGARFDNLDLLPVFEASHKHVPITSRAQMPVNKRVRVRFVLYLGPPVPQLGGPIVGAQFIYMHVRN</sequence>
<reference evidence="1 2" key="1">
    <citation type="submission" date="2019-02" db="EMBL/GenBank/DDBJ databases">
        <title>Genome sequencing of the rare red list fungi Hericium alpestre (H. flagellum).</title>
        <authorList>
            <person name="Buettner E."/>
            <person name="Kellner H."/>
        </authorList>
    </citation>
    <scope>NUCLEOTIDE SEQUENCE [LARGE SCALE GENOMIC DNA]</scope>
    <source>
        <strain evidence="1 2">DSM 108284</strain>
    </source>
</reference>
<accession>A0A4Y9ZWW6</accession>
<name>A0A4Y9ZWW6_9AGAM</name>
<evidence type="ECO:0000313" key="1">
    <source>
        <dbReference type="EMBL" id="TFY78547.1"/>
    </source>
</evidence>
<keyword evidence="2" id="KW-1185">Reference proteome</keyword>
<gene>
    <name evidence="1" type="ORF">EWM64_g5466</name>
</gene>